<accession>A0AAU9WQS9</accession>
<sequence length="326" mass="36996">MNLLVKAVLLRTLGFLLWVSLSAWLFVVVEYKEADEKEEKYQLLLSLYDFLASKYNMSIEEFNNISNSAYEALSQPKIQWTYSNAMAFVFQSLTTIGYGYITPQTQTGQLLCIFVSLLGIPITLLAFKSVGELIAKGVATFVTKFERKILKRPEPKKLQAKSALILFMMMLLLIVLSSLLLVYFLNWSFVTGAYFWFITFSTIGFGDYVPGLPQRIRQLTPNNFTHEDNDNKPSDGERTTFAIFEGLFLTFYLILGLCVVSSVLNSIMMALEEYKCRPPCPGCVPRKTQHQGNIDNYTPTEGEANATYLSMNNYGFHKDNMTSVAE</sequence>
<dbReference type="GO" id="GO:0005886">
    <property type="term" value="C:plasma membrane"/>
    <property type="evidence" value="ECO:0007669"/>
    <property type="project" value="TreeGrafter"/>
</dbReference>
<feature type="transmembrane region" description="Helical" evidence="9">
    <location>
        <begin position="82"/>
        <end position="101"/>
    </location>
</feature>
<keyword evidence="5 8" id="KW-0406">Ion transport</keyword>
<evidence type="ECO:0000313" key="11">
    <source>
        <dbReference type="EMBL" id="CAH3122346.1"/>
    </source>
</evidence>
<keyword evidence="4 9" id="KW-1133">Transmembrane helix</keyword>
<evidence type="ECO:0000259" key="10">
    <source>
        <dbReference type="Pfam" id="PF07885"/>
    </source>
</evidence>
<dbReference type="Pfam" id="PF07885">
    <property type="entry name" value="Ion_trans_2"/>
    <property type="match status" value="2"/>
</dbReference>
<dbReference type="InterPro" id="IPR013099">
    <property type="entry name" value="K_chnl_dom"/>
</dbReference>
<dbReference type="SUPFAM" id="SSF81324">
    <property type="entry name" value="Voltage-gated potassium channels"/>
    <property type="match status" value="2"/>
</dbReference>
<dbReference type="EMBL" id="CALNXJ010000019">
    <property type="protein sequence ID" value="CAH3122346.1"/>
    <property type="molecule type" value="Genomic_DNA"/>
</dbReference>
<name>A0AAU9WQS9_9CNID</name>
<evidence type="ECO:0000256" key="8">
    <source>
        <dbReference type="RuleBase" id="RU003857"/>
    </source>
</evidence>
<comment type="similarity">
    <text evidence="8">Belongs to the two pore domain potassium channel (TC 1.A.1.8) family.</text>
</comment>
<feature type="domain" description="Potassium channel" evidence="10">
    <location>
        <begin position="171"/>
        <end position="211"/>
    </location>
</feature>
<evidence type="ECO:0000256" key="5">
    <source>
        <dbReference type="ARBA" id="ARBA00023065"/>
    </source>
</evidence>
<dbReference type="GO" id="GO:0030322">
    <property type="term" value="P:stabilization of membrane potential"/>
    <property type="evidence" value="ECO:0007669"/>
    <property type="project" value="TreeGrafter"/>
</dbReference>
<keyword evidence="7 8" id="KW-0407">Ion channel</keyword>
<dbReference type="Gene3D" id="1.10.287.70">
    <property type="match status" value="1"/>
</dbReference>
<organism evidence="11 12">
    <name type="scientific">Pocillopora meandrina</name>
    <dbReference type="NCBI Taxonomy" id="46732"/>
    <lineage>
        <taxon>Eukaryota</taxon>
        <taxon>Metazoa</taxon>
        <taxon>Cnidaria</taxon>
        <taxon>Anthozoa</taxon>
        <taxon>Hexacorallia</taxon>
        <taxon>Scleractinia</taxon>
        <taxon>Astrocoeniina</taxon>
        <taxon>Pocilloporidae</taxon>
        <taxon>Pocillopora</taxon>
    </lineage>
</organism>
<comment type="subcellular location">
    <subcellularLocation>
        <location evidence="1">Membrane</location>
        <topology evidence="1">Multi-pass membrane protein</topology>
    </subcellularLocation>
</comment>
<dbReference type="InterPro" id="IPR003280">
    <property type="entry name" value="2pore_dom_K_chnl"/>
</dbReference>
<feature type="transmembrane region" description="Helical" evidence="9">
    <location>
        <begin position="163"/>
        <end position="185"/>
    </location>
</feature>
<keyword evidence="12" id="KW-1185">Reference proteome</keyword>
<feature type="transmembrane region" description="Helical" evidence="9">
    <location>
        <begin position="191"/>
        <end position="209"/>
    </location>
</feature>
<comment type="caution">
    <text evidence="11">The sequence shown here is derived from an EMBL/GenBank/DDBJ whole genome shotgun (WGS) entry which is preliminary data.</text>
</comment>
<evidence type="ECO:0000256" key="3">
    <source>
        <dbReference type="ARBA" id="ARBA00022692"/>
    </source>
</evidence>
<reference evidence="11 12" key="1">
    <citation type="submission" date="2022-05" db="EMBL/GenBank/DDBJ databases">
        <authorList>
            <consortium name="Genoscope - CEA"/>
            <person name="William W."/>
        </authorList>
    </citation>
    <scope>NUCLEOTIDE SEQUENCE [LARGE SCALE GENOMIC DNA]</scope>
</reference>
<feature type="transmembrane region" description="Helical" evidence="9">
    <location>
        <begin position="247"/>
        <end position="271"/>
    </location>
</feature>
<proteinExistence type="inferred from homology"/>
<dbReference type="PRINTS" id="PR01333">
    <property type="entry name" value="2POREKCHANEL"/>
</dbReference>
<evidence type="ECO:0000256" key="7">
    <source>
        <dbReference type="ARBA" id="ARBA00023303"/>
    </source>
</evidence>
<evidence type="ECO:0000256" key="6">
    <source>
        <dbReference type="ARBA" id="ARBA00023136"/>
    </source>
</evidence>
<gene>
    <name evidence="11" type="ORF">PMEA_00009565</name>
</gene>
<protein>
    <recommendedName>
        <fullName evidence="10">Potassium channel domain-containing protein</fullName>
    </recommendedName>
</protein>
<evidence type="ECO:0000256" key="4">
    <source>
        <dbReference type="ARBA" id="ARBA00022989"/>
    </source>
</evidence>
<keyword evidence="2 8" id="KW-0813">Transport</keyword>
<dbReference type="GO" id="GO:0022841">
    <property type="term" value="F:potassium ion leak channel activity"/>
    <property type="evidence" value="ECO:0007669"/>
    <property type="project" value="TreeGrafter"/>
</dbReference>
<feature type="domain" description="Potassium channel" evidence="10">
    <location>
        <begin position="69"/>
        <end position="135"/>
    </location>
</feature>
<dbReference type="GO" id="GO:0015271">
    <property type="term" value="F:outward rectifier potassium channel activity"/>
    <property type="evidence" value="ECO:0007669"/>
    <property type="project" value="TreeGrafter"/>
</dbReference>
<evidence type="ECO:0000256" key="2">
    <source>
        <dbReference type="ARBA" id="ARBA00022448"/>
    </source>
</evidence>
<dbReference type="PANTHER" id="PTHR11003:SF345">
    <property type="entry name" value="TWIK FAMILY OF POTASSIUM CHANNELS PROTEIN 18"/>
    <property type="match status" value="1"/>
</dbReference>
<dbReference type="PANTHER" id="PTHR11003">
    <property type="entry name" value="POTASSIUM CHANNEL, SUBFAMILY K"/>
    <property type="match status" value="1"/>
</dbReference>
<evidence type="ECO:0000256" key="9">
    <source>
        <dbReference type="SAM" id="Phobius"/>
    </source>
</evidence>
<keyword evidence="6 9" id="KW-0472">Membrane</keyword>
<evidence type="ECO:0000256" key="1">
    <source>
        <dbReference type="ARBA" id="ARBA00004141"/>
    </source>
</evidence>
<feature type="transmembrane region" description="Helical" evidence="9">
    <location>
        <begin position="107"/>
        <end position="127"/>
    </location>
</feature>
<dbReference type="Proteomes" id="UP001159428">
    <property type="component" value="Unassembled WGS sequence"/>
</dbReference>
<evidence type="ECO:0000313" key="12">
    <source>
        <dbReference type="Proteomes" id="UP001159428"/>
    </source>
</evidence>
<keyword evidence="3 8" id="KW-0812">Transmembrane</keyword>
<feature type="transmembrane region" description="Helical" evidence="9">
    <location>
        <begin position="12"/>
        <end position="31"/>
    </location>
</feature>
<dbReference type="AlphaFoldDB" id="A0AAU9WQS9"/>